<proteinExistence type="predicted"/>
<reference evidence="1" key="1">
    <citation type="submission" date="2014-09" db="EMBL/GenBank/DDBJ databases">
        <authorList>
            <person name="Magalhaes I.L.F."/>
            <person name="Oliveira U."/>
            <person name="Santos F.R."/>
            <person name="Vidigal T.H.D.A."/>
            <person name="Brescovit A.D."/>
            <person name="Santos A.J."/>
        </authorList>
    </citation>
    <scope>NUCLEOTIDE SEQUENCE</scope>
    <source>
        <tissue evidence="1">Shoot tissue taken approximately 20 cm above the soil surface</tissue>
    </source>
</reference>
<evidence type="ECO:0000313" key="1">
    <source>
        <dbReference type="EMBL" id="JAD38740.1"/>
    </source>
</evidence>
<reference evidence="1" key="2">
    <citation type="journal article" date="2015" name="Data Brief">
        <title>Shoot transcriptome of the giant reed, Arundo donax.</title>
        <authorList>
            <person name="Barrero R.A."/>
            <person name="Guerrero F.D."/>
            <person name="Moolhuijzen P."/>
            <person name="Goolsby J.A."/>
            <person name="Tidwell J."/>
            <person name="Bellgard S.E."/>
            <person name="Bellgard M.I."/>
        </authorList>
    </citation>
    <scope>NUCLEOTIDE SEQUENCE</scope>
    <source>
        <tissue evidence="1">Shoot tissue taken approximately 20 cm above the soil surface</tissue>
    </source>
</reference>
<name>A0A0A8ZPR4_ARUDO</name>
<accession>A0A0A8ZPR4</accession>
<sequence length="25" mass="2777">MKNISDKQAGNCSLKSDQNLVWAII</sequence>
<dbReference type="AlphaFoldDB" id="A0A0A8ZPR4"/>
<organism evidence="1">
    <name type="scientific">Arundo donax</name>
    <name type="common">Giant reed</name>
    <name type="synonym">Donax arundinaceus</name>
    <dbReference type="NCBI Taxonomy" id="35708"/>
    <lineage>
        <taxon>Eukaryota</taxon>
        <taxon>Viridiplantae</taxon>
        <taxon>Streptophyta</taxon>
        <taxon>Embryophyta</taxon>
        <taxon>Tracheophyta</taxon>
        <taxon>Spermatophyta</taxon>
        <taxon>Magnoliopsida</taxon>
        <taxon>Liliopsida</taxon>
        <taxon>Poales</taxon>
        <taxon>Poaceae</taxon>
        <taxon>PACMAD clade</taxon>
        <taxon>Arundinoideae</taxon>
        <taxon>Arundineae</taxon>
        <taxon>Arundo</taxon>
    </lineage>
</organism>
<dbReference type="EMBL" id="GBRH01259155">
    <property type="protein sequence ID" value="JAD38740.1"/>
    <property type="molecule type" value="Transcribed_RNA"/>
</dbReference>
<protein>
    <submittedName>
        <fullName evidence="1">Uncharacterized protein</fullName>
    </submittedName>
</protein>